<keyword evidence="5 11" id="KW-0418">Kinase</keyword>
<reference evidence="11 12" key="1">
    <citation type="submission" date="2023-07" db="EMBL/GenBank/DDBJ databases">
        <title>Sequencing the genomes of 1000 actinobacteria strains.</title>
        <authorList>
            <person name="Klenk H.-P."/>
        </authorList>
    </citation>
    <scope>NUCLEOTIDE SEQUENCE [LARGE SCALE GENOMIC DNA]</scope>
    <source>
        <strain evidence="11 12">DSM 44710</strain>
    </source>
</reference>
<dbReference type="PANTHER" id="PTHR43289">
    <property type="entry name" value="MITOGEN-ACTIVATED PROTEIN KINASE KINASE KINASE 20-RELATED"/>
    <property type="match status" value="1"/>
</dbReference>
<dbReference type="CDD" id="cd14014">
    <property type="entry name" value="STKc_PknB_like"/>
    <property type="match status" value="1"/>
</dbReference>
<dbReference type="PROSITE" id="PS00107">
    <property type="entry name" value="PROTEIN_KINASE_ATP"/>
    <property type="match status" value="1"/>
</dbReference>
<keyword evidence="6 7" id="KW-0067">ATP-binding</keyword>
<organism evidence="11 12">
    <name type="scientific">Catenuloplanes nepalensis</name>
    <dbReference type="NCBI Taxonomy" id="587533"/>
    <lineage>
        <taxon>Bacteria</taxon>
        <taxon>Bacillati</taxon>
        <taxon>Actinomycetota</taxon>
        <taxon>Actinomycetes</taxon>
        <taxon>Micromonosporales</taxon>
        <taxon>Micromonosporaceae</taxon>
        <taxon>Catenuloplanes</taxon>
    </lineage>
</organism>
<evidence type="ECO:0000256" key="9">
    <source>
        <dbReference type="SAM" id="Phobius"/>
    </source>
</evidence>
<keyword evidence="9" id="KW-0472">Membrane</keyword>
<keyword evidence="9" id="KW-1133">Transmembrane helix</keyword>
<evidence type="ECO:0000256" key="1">
    <source>
        <dbReference type="ARBA" id="ARBA00012513"/>
    </source>
</evidence>
<keyword evidence="2" id="KW-0723">Serine/threonine-protein kinase</keyword>
<dbReference type="InterPro" id="IPR008271">
    <property type="entry name" value="Ser/Thr_kinase_AS"/>
</dbReference>
<dbReference type="Pfam" id="PF00069">
    <property type="entry name" value="Pkinase"/>
    <property type="match status" value="1"/>
</dbReference>
<feature type="compositionally biased region" description="Pro residues" evidence="8">
    <location>
        <begin position="492"/>
        <end position="505"/>
    </location>
</feature>
<evidence type="ECO:0000256" key="8">
    <source>
        <dbReference type="SAM" id="MobiDB-lite"/>
    </source>
</evidence>
<dbReference type="RefSeq" id="WP_306829405.1">
    <property type="nucleotide sequence ID" value="NZ_JAUSRA010000001.1"/>
</dbReference>
<evidence type="ECO:0000256" key="4">
    <source>
        <dbReference type="ARBA" id="ARBA00022741"/>
    </source>
</evidence>
<sequence>MREYQVLGGRYRLDGEVGRGGMAVVWRAYDEVLGRAVAVKVLDGQYVTDPDARVRIREEARAAARLSHPNIAQVHDFGEVPDGGDVLPYVVMELVSGVTLARRLRTEPLHLEAALRCCAEVAAALTAAHEEGLVHRDIKPANVMLTRQGAKVVDFGIAAVATPGSGGAPAEVPMGTPGYIAPERLTGDGVLPATDVYALGVLLYLLISGRAPWTAESITEMLDAHVYTEPDPLPPLPHVPAAVVDLCHRCLHKDPAARPSAREAAVVLARAAGVRVVTGGAGEAEEPSIALTPRPAATGYGSAEGFEPGAGSPAGSVPAAASAGETTVPPPHARSQPAPTPPEQGAAATPQRDGSAAPARGAATPTASGDAGPRPADGERARRRRIAVVAGTLALLAAGGLTTALLLGTADPDTAARPGLASGAPDAPLTTTPPAATGTGIPGSVPGLVTGTAPAGPGGTVRSSAGVTRTGTAAPQVPEVPGQDPAPAATSGPPPPVGTPPPDPQPQQRTLASGAGTVEATCTGSGQAQLLSYTPIKPYKTQSVAAGPADAAEIVFRHGNRYVTMTVTCAGGVPSAVTTGE</sequence>
<evidence type="ECO:0000313" key="12">
    <source>
        <dbReference type="Proteomes" id="UP001240984"/>
    </source>
</evidence>
<evidence type="ECO:0000256" key="5">
    <source>
        <dbReference type="ARBA" id="ARBA00022777"/>
    </source>
</evidence>
<keyword evidence="3 11" id="KW-0808">Transferase</keyword>
<keyword evidence="12" id="KW-1185">Reference proteome</keyword>
<feature type="compositionally biased region" description="Polar residues" evidence="8">
    <location>
        <begin position="462"/>
        <end position="473"/>
    </location>
</feature>
<feature type="compositionally biased region" description="Low complexity" evidence="8">
    <location>
        <begin position="309"/>
        <end position="324"/>
    </location>
</feature>
<dbReference type="EMBL" id="JAUSRA010000001">
    <property type="protein sequence ID" value="MDP9794257.1"/>
    <property type="molecule type" value="Genomic_DNA"/>
</dbReference>
<feature type="compositionally biased region" description="Pro residues" evidence="8">
    <location>
        <begin position="328"/>
        <end position="342"/>
    </location>
</feature>
<feature type="transmembrane region" description="Helical" evidence="9">
    <location>
        <begin position="386"/>
        <end position="407"/>
    </location>
</feature>
<gene>
    <name evidence="11" type="ORF">J2S43_002769</name>
</gene>
<protein>
    <recommendedName>
        <fullName evidence="1">non-specific serine/threonine protein kinase</fullName>
        <ecNumber evidence="1">2.7.11.1</ecNumber>
    </recommendedName>
</protein>
<accession>A0ABT9MS40</accession>
<dbReference type="PROSITE" id="PS50011">
    <property type="entry name" value="PROTEIN_KINASE_DOM"/>
    <property type="match status" value="1"/>
</dbReference>
<feature type="binding site" evidence="7">
    <location>
        <position position="40"/>
    </location>
    <ligand>
        <name>ATP</name>
        <dbReference type="ChEBI" id="CHEBI:30616"/>
    </ligand>
</feature>
<name>A0ABT9MS40_9ACTN</name>
<evidence type="ECO:0000256" key="2">
    <source>
        <dbReference type="ARBA" id="ARBA00022527"/>
    </source>
</evidence>
<dbReference type="SMART" id="SM00220">
    <property type="entry name" value="S_TKc"/>
    <property type="match status" value="1"/>
</dbReference>
<comment type="caution">
    <text evidence="11">The sequence shown here is derived from an EMBL/GenBank/DDBJ whole genome shotgun (WGS) entry which is preliminary data.</text>
</comment>
<feature type="region of interest" description="Disordered" evidence="8">
    <location>
        <begin position="280"/>
        <end position="381"/>
    </location>
</feature>
<dbReference type="Gene3D" id="3.30.200.20">
    <property type="entry name" value="Phosphorylase Kinase, domain 1"/>
    <property type="match status" value="1"/>
</dbReference>
<evidence type="ECO:0000256" key="6">
    <source>
        <dbReference type="ARBA" id="ARBA00022840"/>
    </source>
</evidence>
<dbReference type="InterPro" id="IPR011009">
    <property type="entry name" value="Kinase-like_dom_sf"/>
</dbReference>
<evidence type="ECO:0000256" key="3">
    <source>
        <dbReference type="ARBA" id="ARBA00022679"/>
    </source>
</evidence>
<feature type="region of interest" description="Disordered" evidence="8">
    <location>
        <begin position="417"/>
        <end position="515"/>
    </location>
</feature>
<feature type="domain" description="Protein kinase" evidence="10">
    <location>
        <begin position="11"/>
        <end position="268"/>
    </location>
</feature>
<evidence type="ECO:0000259" key="10">
    <source>
        <dbReference type="PROSITE" id="PS50011"/>
    </source>
</evidence>
<dbReference type="PANTHER" id="PTHR43289:SF6">
    <property type="entry name" value="SERINE_THREONINE-PROTEIN KINASE NEKL-3"/>
    <property type="match status" value="1"/>
</dbReference>
<dbReference type="Gene3D" id="1.10.510.10">
    <property type="entry name" value="Transferase(Phosphotransferase) domain 1"/>
    <property type="match status" value="1"/>
</dbReference>
<dbReference type="SUPFAM" id="SSF56112">
    <property type="entry name" value="Protein kinase-like (PK-like)"/>
    <property type="match status" value="1"/>
</dbReference>
<feature type="compositionally biased region" description="Low complexity" evidence="8">
    <location>
        <begin position="352"/>
        <end position="375"/>
    </location>
</feature>
<dbReference type="InterPro" id="IPR017441">
    <property type="entry name" value="Protein_kinase_ATP_BS"/>
</dbReference>
<keyword evidence="9" id="KW-0812">Transmembrane</keyword>
<dbReference type="EC" id="2.7.11.1" evidence="1"/>
<dbReference type="GO" id="GO:0004674">
    <property type="term" value="F:protein serine/threonine kinase activity"/>
    <property type="evidence" value="ECO:0007669"/>
    <property type="project" value="UniProtKB-EC"/>
</dbReference>
<dbReference type="Proteomes" id="UP001240984">
    <property type="component" value="Unassembled WGS sequence"/>
</dbReference>
<evidence type="ECO:0000256" key="7">
    <source>
        <dbReference type="PROSITE-ProRule" id="PRU10141"/>
    </source>
</evidence>
<dbReference type="PROSITE" id="PS00108">
    <property type="entry name" value="PROTEIN_KINASE_ST"/>
    <property type="match status" value="1"/>
</dbReference>
<feature type="compositionally biased region" description="Low complexity" evidence="8">
    <location>
        <begin position="423"/>
        <end position="455"/>
    </location>
</feature>
<keyword evidence="4 7" id="KW-0547">Nucleotide-binding</keyword>
<dbReference type="InterPro" id="IPR000719">
    <property type="entry name" value="Prot_kinase_dom"/>
</dbReference>
<proteinExistence type="predicted"/>
<evidence type="ECO:0000313" key="11">
    <source>
        <dbReference type="EMBL" id="MDP9794257.1"/>
    </source>
</evidence>